<feature type="transmembrane region" description="Helical" evidence="5">
    <location>
        <begin position="38"/>
        <end position="57"/>
    </location>
</feature>
<dbReference type="Gene3D" id="1.20.1250.20">
    <property type="entry name" value="MFS general substrate transporter like domains"/>
    <property type="match status" value="1"/>
</dbReference>
<evidence type="ECO:0000256" key="2">
    <source>
        <dbReference type="ARBA" id="ARBA00022692"/>
    </source>
</evidence>
<keyword evidence="6" id="KW-0732">Signal</keyword>
<feature type="transmembrane region" description="Helical" evidence="5">
    <location>
        <begin position="325"/>
        <end position="348"/>
    </location>
</feature>
<keyword evidence="2 5" id="KW-0812">Transmembrane</keyword>
<dbReference type="Proteomes" id="UP000245768">
    <property type="component" value="Unassembled WGS sequence"/>
</dbReference>
<comment type="subcellular location">
    <subcellularLocation>
        <location evidence="1">Membrane</location>
        <topology evidence="1">Multi-pass membrane protein</topology>
    </subcellularLocation>
</comment>
<evidence type="ECO:0000313" key="7">
    <source>
        <dbReference type="EMBL" id="PWN93604.1"/>
    </source>
</evidence>
<dbReference type="InParanoid" id="A0A316YXX5"/>
<evidence type="ECO:0000256" key="5">
    <source>
        <dbReference type="SAM" id="Phobius"/>
    </source>
</evidence>
<protein>
    <recommendedName>
        <fullName evidence="9">MFS general substrate transporter</fullName>
    </recommendedName>
</protein>
<feature type="signal peptide" evidence="6">
    <location>
        <begin position="1"/>
        <end position="20"/>
    </location>
</feature>
<dbReference type="FunCoup" id="A0A316YXX5">
    <property type="interactions" value="2"/>
</dbReference>
<dbReference type="GeneID" id="37042482"/>
<feature type="chain" id="PRO_5016248897" description="MFS general substrate transporter" evidence="6">
    <location>
        <begin position="21"/>
        <end position="458"/>
    </location>
</feature>
<dbReference type="OrthoDB" id="196103at2759"/>
<evidence type="ECO:0000256" key="4">
    <source>
        <dbReference type="ARBA" id="ARBA00023136"/>
    </source>
</evidence>
<evidence type="ECO:0008006" key="9">
    <source>
        <dbReference type="Google" id="ProtNLM"/>
    </source>
</evidence>
<dbReference type="Pfam" id="PF05978">
    <property type="entry name" value="UNC-93"/>
    <property type="match status" value="1"/>
</dbReference>
<feature type="transmembrane region" description="Helical" evidence="5">
    <location>
        <begin position="64"/>
        <end position="83"/>
    </location>
</feature>
<feature type="transmembrane region" description="Helical" evidence="5">
    <location>
        <begin position="360"/>
        <end position="381"/>
    </location>
</feature>
<dbReference type="PANTHER" id="PTHR23294">
    <property type="entry name" value="ET TRANSLATION PRODUCT-RELATED"/>
    <property type="match status" value="1"/>
</dbReference>
<dbReference type="InterPro" id="IPR010291">
    <property type="entry name" value="Ion_channel_UNC-93"/>
</dbReference>
<evidence type="ECO:0000313" key="8">
    <source>
        <dbReference type="Proteomes" id="UP000245768"/>
    </source>
</evidence>
<feature type="transmembrane region" description="Helical" evidence="5">
    <location>
        <begin position="217"/>
        <end position="234"/>
    </location>
</feature>
<feature type="transmembrane region" description="Helical" evidence="5">
    <location>
        <begin position="393"/>
        <end position="412"/>
    </location>
</feature>
<proteinExistence type="predicted"/>
<dbReference type="InterPro" id="IPR051617">
    <property type="entry name" value="UNC-93-like_regulator"/>
</dbReference>
<reference evidence="7 8" key="1">
    <citation type="journal article" date="2018" name="Mol. Biol. Evol.">
        <title>Broad Genomic Sampling Reveals a Smut Pathogenic Ancestry of the Fungal Clade Ustilaginomycotina.</title>
        <authorList>
            <person name="Kijpornyongpan T."/>
            <person name="Mondo S.J."/>
            <person name="Barry K."/>
            <person name="Sandor L."/>
            <person name="Lee J."/>
            <person name="Lipzen A."/>
            <person name="Pangilinan J."/>
            <person name="LaButti K."/>
            <person name="Hainaut M."/>
            <person name="Henrissat B."/>
            <person name="Grigoriev I.V."/>
            <person name="Spatafora J.W."/>
            <person name="Aime M.C."/>
        </authorList>
    </citation>
    <scope>NUCLEOTIDE SEQUENCE [LARGE SCALE GENOMIC DNA]</scope>
    <source>
        <strain evidence="7 8">MCA 4198</strain>
    </source>
</reference>
<gene>
    <name evidence="7" type="ORF">FA10DRAFT_264236</name>
</gene>
<keyword evidence="4 5" id="KW-0472">Membrane</keyword>
<feature type="transmembrane region" description="Helical" evidence="5">
    <location>
        <begin position="254"/>
        <end position="271"/>
    </location>
</feature>
<evidence type="ECO:0000256" key="3">
    <source>
        <dbReference type="ARBA" id="ARBA00022989"/>
    </source>
</evidence>
<feature type="transmembrane region" description="Helical" evidence="5">
    <location>
        <begin position="283"/>
        <end position="302"/>
    </location>
</feature>
<name>A0A316YXX5_9BASI</name>
<accession>A0A316YXX5</accession>
<keyword evidence="8" id="KW-1185">Reference proteome</keyword>
<evidence type="ECO:0000256" key="6">
    <source>
        <dbReference type="SAM" id="SignalP"/>
    </source>
</evidence>
<dbReference type="AlphaFoldDB" id="A0A316YXX5"/>
<feature type="transmembrane region" description="Helical" evidence="5">
    <location>
        <begin position="160"/>
        <end position="179"/>
    </location>
</feature>
<dbReference type="PANTHER" id="PTHR23294:SF59">
    <property type="entry name" value="UNC93-LIKE PROTEIN C922.05C"/>
    <property type="match status" value="1"/>
</dbReference>
<dbReference type="InterPro" id="IPR036259">
    <property type="entry name" value="MFS_trans_sf"/>
</dbReference>
<sequence>MTQVALIGFCCFLCPGMFNALSGLGGGGQVDVQVNSRANTALYACFAGVSSFAGTIHNKLGTRLTLFIGACGYSLYIASYISYNHNQNAGFVIASGAILGVCASLFWTAQGAVMLSYPIEQDKGTSFAIVWIIFNLGAVIGSAIELGLTYDSESQSLSDAPYIVFMILSFLGACCAALLKKPSTVIRSDGTRVYVPAQTTWKAEFVGLYRLLRTDPWILLMFPLFFGSNFFNSWQQNCFNPTVFTLRTRALNSLIYWFAQMVAAYLFSFVLDSKLISRRSRMMLGWAVVFCFMWAVWGGSYAEQLTFSRGSPPVPLVDLSHSRRYAGPGLLFAFSGFFDALWQAFAYSLMGAISNDMSKLAFLAGFYKSIQSAGGAAGFAMDSAKLPFMNILGATWGTLAAAMFIVIPVLLYRVTDTTSPLSEITVPGREEEVKKATEEAIERTGVVPEQLKHMDTQA</sequence>
<feature type="transmembrane region" description="Helical" evidence="5">
    <location>
        <begin position="127"/>
        <end position="148"/>
    </location>
</feature>
<organism evidence="7 8">
    <name type="scientific">Acaromyces ingoldii</name>
    <dbReference type="NCBI Taxonomy" id="215250"/>
    <lineage>
        <taxon>Eukaryota</taxon>
        <taxon>Fungi</taxon>
        <taxon>Dikarya</taxon>
        <taxon>Basidiomycota</taxon>
        <taxon>Ustilaginomycotina</taxon>
        <taxon>Exobasidiomycetes</taxon>
        <taxon>Exobasidiales</taxon>
        <taxon>Cryptobasidiaceae</taxon>
        <taxon>Acaromyces</taxon>
    </lineage>
</organism>
<dbReference type="RefSeq" id="XP_025380802.1">
    <property type="nucleotide sequence ID" value="XM_025520566.1"/>
</dbReference>
<dbReference type="SUPFAM" id="SSF103473">
    <property type="entry name" value="MFS general substrate transporter"/>
    <property type="match status" value="1"/>
</dbReference>
<keyword evidence="3 5" id="KW-1133">Transmembrane helix</keyword>
<feature type="transmembrane region" description="Helical" evidence="5">
    <location>
        <begin position="89"/>
        <end position="115"/>
    </location>
</feature>
<evidence type="ECO:0000256" key="1">
    <source>
        <dbReference type="ARBA" id="ARBA00004141"/>
    </source>
</evidence>
<dbReference type="EMBL" id="KZ819634">
    <property type="protein sequence ID" value="PWN93604.1"/>
    <property type="molecule type" value="Genomic_DNA"/>
</dbReference>
<dbReference type="GO" id="GO:0016020">
    <property type="term" value="C:membrane"/>
    <property type="evidence" value="ECO:0007669"/>
    <property type="project" value="UniProtKB-SubCell"/>
</dbReference>